<keyword evidence="2" id="KW-0238">DNA-binding</keyword>
<dbReference type="InterPro" id="IPR001347">
    <property type="entry name" value="SIS_dom"/>
</dbReference>
<keyword evidence="3" id="KW-0804">Transcription</keyword>
<dbReference type="EMBL" id="BAAADM010000038">
    <property type="protein sequence ID" value="GAA0438742.1"/>
    <property type="molecule type" value="Genomic_DNA"/>
</dbReference>
<dbReference type="PANTHER" id="PTHR30514:SF1">
    <property type="entry name" value="HTH-TYPE TRANSCRIPTIONAL REGULATOR HEXR-RELATED"/>
    <property type="match status" value="1"/>
</dbReference>
<sequence>MMQHPFNGMKPSIVMEQHKHYFTKSEKKIHDYIESHREQVLYHSLTELSEASGVAEATVLRFFRKLGFKGFQDFKFQTAQEMGDPDEPSDDEAYTEKIKKNMVQAIENSHDIIDMASLNHCIDLIDQSDDVVLFAVGSSGIAASDMQNRLMRIGKHVHAVIDPHFQVMRASSMDEHTLVIAISLTGSTKDIIDSVDIAKSRGATVIAITNYIKSPLTQYADHVLLSSAKESPLDSGSLVAKVSQLFIIDLVCTGLTIKNYDQAEQIKRGISKNTTGKLY</sequence>
<keyword evidence="7" id="KW-1185">Reference proteome</keyword>
<dbReference type="InterPro" id="IPR036388">
    <property type="entry name" value="WH-like_DNA-bd_sf"/>
</dbReference>
<dbReference type="SUPFAM" id="SSF53697">
    <property type="entry name" value="SIS domain"/>
    <property type="match status" value="1"/>
</dbReference>
<reference evidence="6 7" key="1">
    <citation type="journal article" date="2019" name="Int. J. Syst. Evol. Microbiol.">
        <title>The Global Catalogue of Microorganisms (GCM) 10K type strain sequencing project: providing services to taxonomists for standard genome sequencing and annotation.</title>
        <authorList>
            <consortium name="The Broad Institute Genomics Platform"/>
            <consortium name="The Broad Institute Genome Sequencing Center for Infectious Disease"/>
            <person name="Wu L."/>
            <person name="Ma J."/>
        </authorList>
    </citation>
    <scope>NUCLEOTIDE SEQUENCE [LARGE SCALE GENOMIC DNA]</scope>
    <source>
        <strain evidence="6 7">JCM 12149</strain>
    </source>
</reference>
<dbReference type="PROSITE" id="PS51071">
    <property type="entry name" value="HTH_RPIR"/>
    <property type="match status" value="1"/>
</dbReference>
<dbReference type="PROSITE" id="PS51464">
    <property type="entry name" value="SIS"/>
    <property type="match status" value="1"/>
</dbReference>
<evidence type="ECO:0000313" key="7">
    <source>
        <dbReference type="Proteomes" id="UP001501459"/>
    </source>
</evidence>
<dbReference type="SUPFAM" id="SSF46689">
    <property type="entry name" value="Homeodomain-like"/>
    <property type="match status" value="1"/>
</dbReference>
<dbReference type="InterPro" id="IPR009057">
    <property type="entry name" value="Homeodomain-like_sf"/>
</dbReference>
<gene>
    <name evidence="6" type="ORF">GCM10008983_14560</name>
</gene>
<dbReference type="Gene3D" id="3.40.50.10490">
    <property type="entry name" value="Glucose-6-phosphate isomerase like protein, domain 1"/>
    <property type="match status" value="1"/>
</dbReference>
<feature type="domain" description="HTH rpiR-type" evidence="4">
    <location>
        <begin position="9"/>
        <end position="85"/>
    </location>
</feature>
<dbReference type="Gene3D" id="1.10.10.10">
    <property type="entry name" value="Winged helix-like DNA-binding domain superfamily/Winged helix DNA-binding domain"/>
    <property type="match status" value="1"/>
</dbReference>
<evidence type="ECO:0000259" key="4">
    <source>
        <dbReference type="PROSITE" id="PS51071"/>
    </source>
</evidence>
<protein>
    <submittedName>
        <fullName evidence="6">MurR/RpiR family transcriptional regulator</fullName>
    </submittedName>
</protein>
<accession>A0ABN0Z8E9</accession>
<comment type="caution">
    <text evidence="6">The sequence shown here is derived from an EMBL/GenBank/DDBJ whole genome shotgun (WGS) entry which is preliminary data.</text>
</comment>
<evidence type="ECO:0000313" key="6">
    <source>
        <dbReference type="EMBL" id="GAA0438742.1"/>
    </source>
</evidence>
<evidence type="ECO:0000256" key="1">
    <source>
        <dbReference type="ARBA" id="ARBA00023015"/>
    </source>
</evidence>
<dbReference type="Proteomes" id="UP001501459">
    <property type="component" value="Unassembled WGS sequence"/>
</dbReference>
<dbReference type="Pfam" id="PF01380">
    <property type="entry name" value="SIS"/>
    <property type="match status" value="1"/>
</dbReference>
<feature type="domain" description="SIS" evidence="5">
    <location>
        <begin position="121"/>
        <end position="261"/>
    </location>
</feature>
<name>A0ABN0Z8E9_9BACI</name>
<evidence type="ECO:0000259" key="5">
    <source>
        <dbReference type="PROSITE" id="PS51464"/>
    </source>
</evidence>
<evidence type="ECO:0000256" key="3">
    <source>
        <dbReference type="ARBA" id="ARBA00023163"/>
    </source>
</evidence>
<dbReference type="PANTHER" id="PTHR30514">
    <property type="entry name" value="GLUCOKINASE"/>
    <property type="match status" value="1"/>
</dbReference>
<proteinExistence type="predicted"/>
<dbReference type="InterPro" id="IPR047640">
    <property type="entry name" value="RpiR-like"/>
</dbReference>
<dbReference type="InterPro" id="IPR000281">
    <property type="entry name" value="HTH_RpiR"/>
</dbReference>
<dbReference type="Pfam" id="PF01418">
    <property type="entry name" value="HTH_6"/>
    <property type="match status" value="1"/>
</dbReference>
<organism evidence="6 7">
    <name type="scientific">Lentibacillus halophilus</name>
    <dbReference type="NCBI Taxonomy" id="295065"/>
    <lineage>
        <taxon>Bacteria</taxon>
        <taxon>Bacillati</taxon>
        <taxon>Bacillota</taxon>
        <taxon>Bacilli</taxon>
        <taxon>Bacillales</taxon>
        <taxon>Bacillaceae</taxon>
        <taxon>Lentibacillus</taxon>
    </lineage>
</organism>
<keyword evidence="1" id="KW-0805">Transcription regulation</keyword>
<dbReference type="InterPro" id="IPR046348">
    <property type="entry name" value="SIS_dom_sf"/>
</dbReference>
<evidence type="ECO:0000256" key="2">
    <source>
        <dbReference type="ARBA" id="ARBA00023125"/>
    </source>
</evidence>
<dbReference type="CDD" id="cd05013">
    <property type="entry name" value="SIS_RpiR"/>
    <property type="match status" value="1"/>
</dbReference>
<dbReference type="InterPro" id="IPR035472">
    <property type="entry name" value="RpiR-like_SIS"/>
</dbReference>